<organism evidence="1 2">
    <name type="scientific">Caenorhabditis remanei</name>
    <name type="common">Caenorhabditis vulgaris</name>
    <dbReference type="NCBI Taxonomy" id="31234"/>
    <lineage>
        <taxon>Eukaryota</taxon>
        <taxon>Metazoa</taxon>
        <taxon>Ecdysozoa</taxon>
        <taxon>Nematoda</taxon>
        <taxon>Chromadorea</taxon>
        <taxon>Rhabditida</taxon>
        <taxon>Rhabditina</taxon>
        <taxon>Rhabditomorpha</taxon>
        <taxon>Rhabditoidea</taxon>
        <taxon>Rhabditidae</taxon>
        <taxon>Peloderinae</taxon>
        <taxon>Caenorhabditis</taxon>
    </lineage>
</organism>
<comment type="caution">
    <text evidence="1">The sequence shown here is derived from an EMBL/GenBank/DDBJ whole genome shotgun (WGS) entry which is preliminary data.</text>
</comment>
<reference evidence="1 2" key="1">
    <citation type="submission" date="2019-12" db="EMBL/GenBank/DDBJ databases">
        <title>Chromosome-level assembly of the Caenorhabditis remanei genome.</title>
        <authorList>
            <person name="Teterina A.A."/>
            <person name="Willis J.H."/>
            <person name="Phillips P.C."/>
        </authorList>
    </citation>
    <scope>NUCLEOTIDE SEQUENCE [LARGE SCALE GENOMIC DNA]</scope>
    <source>
        <strain evidence="1 2">PX506</strain>
        <tissue evidence="1">Whole organism</tissue>
    </source>
</reference>
<dbReference type="GeneID" id="78775769"/>
<evidence type="ECO:0000313" key="2">
    <source>
        <dbReference type="Proteomes" id="UP000483820"/>
    </source>
</evidence>
<proteinExistence type="predicted"/>
<dbReference type="KEGG" id="crq:GCK72_013315"/>
<gene>
    <name evidence="1" type="ORF">GCK72_013315</name>
</gene>
<dbReference type="AlphaFoldDB" id="A0A6A5GQA9"/>
<dbReference type="Proteomes" id="UP000483820">
    <property type="component" value="Chromosome IV"/>
</dbReference>
<name>A0A6A5GQA9_CAERE</name>
<protein>
    <submittedName>
        <fullName evidence="1">Uncharacterized protein</fullName>
    </submittedName>
</protein>
<evidence type="ECO:0000313" key="1">
    <source>
        <dbReference type="EMBL" id="KAF1756861.1"/>
    </source>
</evidence>
<sequence length="225" mass="25947">MKFELSVRCMSDCFVVVEIQGIFWGRAIFHLNTTKAKIFWKQYDVSSKRKQNVSVRKKKCHRSHRQNFNKSWSNFLANLHCEVNCWTTSAQYPEEEIEGIELPTTTTRRRNTTTTVPPTATARATITTITRPPPPPPVIPERREEHTGRIGHKNVLKILIPAPLRAKYVSRNTIVETSREKVPEKEEVDEKRLTSAFCARMLENAKNYAVTSKTDITLFPEGNNF</sequence>
<accession>A0A6A5GQA9</accession>
<dbReference type="RefSeq" id="XP_053584564.1">
    <property type="nucleotide sequence ID" value="XM_053729792.1"/>
</dbReference>
<dbReference type="CTD" id="78775769"/>
<dbReference type="EMBL" id="WUAV01000004">
    <property type="protein sequence ID" value="KAF1756861.1"/>
    <property type="molecule type" value="Genomic_DNA"/>
</dbReference>